<accession>A0ABS0EY80</accession>
<comment type="caution">
    <text evidence="3">The sequence shown here is derived from an EMBL/GenBank/DDBJ whole genome shotgun (WGS) entry which is preliminary data.</text>
</comment>
<keyword evidence="1" id="KW-0175">Coiled coil</keyword>
<proteinExistence type="predicted"/>
<dbReference type="RefSeq" id="WP_195876750.1">
    <property type="nucleotide sequence ID" value="NZ_JADOEL010000039.1"/>
</dbReference>
<sequence>MGLVVPFYVHPYPDELLGSWLYRIEAHSVASIRQYAKGEFQKNIARAAWRDMVSREKTFLSVLNGLDVEYDDVILNLTTYPYWLRFHSSKNFDFNKLSHGSELPELFVRKRKAALPRLMPLLPHIKRLCPTCLDEDCQKYGEPYLHRAHQLPFVSVCYRHDDTLVSRCPACRAFLQMEATFTSAPLICSCGHDYRKSAVTKNQKHEAFGRLAKFSASALMSKSLVDACNVSFSFFDFELQDAGLVDRNHFREYLENVYGWRASKAIVTLNAQRSDSYTYSEKLQSPISEYRAPQICAFLASKMADFSAFRLKFKEFSADKTETRTSEKKVRLPPQIPQSVEQARHVVLDFCQDKIKQTRSEIYRRRKPLYWYLMLNDRDWFDKNFPTFSKFSARPIPTVASDRERIFEAIRGSDNNIVSQWANRAQQEFYRASIRDVEWLKERKKETYEEHKREQKNQSRRSAIMILKELKQAFDVMKANMEKGLHVSPQDLPRYLITINQNQLDYYVRTNSDIRAYIQERGGQLFEGVVFNRFKACWT</sequence>
<dbReference type="InterPro" id="IPR009492">
    <property type="entry name" value="TniQ"/>
</dbReference>
<dbReference type="Proteomes" id="UP000657372">
    <property type="component" value="Unassembled WGS sequence"/>
</dbReference>
<evidence type="ECO:0000313" key="4">
    <source>
        <dbReference type="Proteomes" id="UP000657372"/>
    </source>
</evidence>
<organism evidence="3 4">
    <name type="scientific">Herminiimonas contaminans</name>
    <dbReference type="NCBI Taxonomy" id="1111140"/>
    <lineage>
        <taxon>Bacteria</taxon>
        <taxon>Pseudomonadati</taxon>
        <taxon>Pseudomonadota</taxon>
        <taxon>Betaproteobacteria</taxon>
        <taxon>Burkholderiales</taxon>
        <taxon>Oxalobacteraceae</taxon>
        <taxon>Herminiimonas</taxon>
    </lineage>
</organism>
<evidence type="ECO:0000256" key="1">
    <source>
        <dbReference type="SAM" id="Coils"/>
    </source>
</evidence>
<reference evidence="3 4" key="1">
    <citation type="submission" date="2020-11" db="EMBL/GenBank/DDBJ databases">
        <title>WGS of Herminiimonas contaminans strain Marseille-Q4544 isolated from planarians Schmidtea mediterranea.</title>
        <authorList>
            <person name="Kangale L."/>
        </authorList>
    </citation>
    <scope>NUCLEOTIDE SEQUENCE [LARGE SCALE GENOMIC DNA]</scope>
    <source>
        <strain evidence="3 4">Marseille-Q4544</strain>
    </source>
</reference>
<name>A0ABS0EY80_9BURK</name>
<feature type="coiled-coil region" evidence="1">
    <location>
        <begin position="434"/>
        <end position="461"/>
    </location>
</feature>
<dbReference type="Pfam" id="PF06527">
    <property type="entry name" value="TniQ"/>
    <property type="match status" value="1"/>
</dbReference>
<evidence type="ECO:0000313" key="3">
    <source>
        <dbReference type="EMBL" id="MBF8179798.1"/>
    </source>
</evidence>
<gene>
    <name evidence="3" type="ORF">IXC47_19155</name>
</gene>
<feature type="domain" description="TniQ" evidence="2">
    <location>
        <begin position="6"/>
        <end position="161"/>
    </location>
</feature>
<evidence type="ECO:0000259" key="2">
    <source>
        <dbReference type="Pfam" id="PF06527"/>
    </source>
</evidence>
<dbReference type="EMBL" id="JADOEL010000039">
    <property type="protein sequence ID" value="MBF8179798.1"/>
    <property type="molecule type" value="Genomic_DNA"/>
</dbReference>
<protein>
    <submittedName>
        <fullName evidence="3">TniQ family protein</fullName>
    </submittedName>
</protein>
<keyword evidence="4" id="KW-1185">Reference proteome</keyword>